<evidence type="ECO:0000313" key="1">
    <source>
        <dbReference type="EMBL" id="GMG24085.1"/>
    </source>
</evidence>
<gene>
    <name evidence="1" type="ORF">Aory04_000140100</name>
</gene>
<sequence length="329" mass="36460">MNTLGAVETYGIITSQPTANISTRGGFQRASAINRDDLKKLRLVNKSFCQSASPALFRRVVAIAGLFCQNITLPALARLVNICNSPYTQYVLQVDVGYGPLSYKTEEAMSYAEDLTALLSYCLNRLPNLKSLNFCGPPLMCLPHEILKSSIDTVLRLLCYMPPRHLTELELQLPMANDFAPLFAGRHSTLPIPIGQTLKLLRHLGLHIYAQTNQNAHATHILRIIELSISLTSLSISGTNDFSLDSLKLGPGVRLQYLFLANVSISSHGIINLFEQFKDSIESIELQSIRIGSGSCDKVISSLRNLSGLHNFDVSQGRRLGYKYRRYSS</sequence>
<dbReference type="EMBL" id="BSYA01000008">
    <property type="protein sequence ID" value="GMG24085.1"/>
    <property type="molecule type" value="Genomic_DNA"/>
</dbReference>
<protein>
    <submittedName>
        <fullName evidence="1">Unnamed protein product</fullName>
    </submittedName>
</protein>
<dbReference type="Proteomes" id="UP001165205">
    <property type="component" value="Unassembled WGS sequence"/>
</dbReference>
<dbReference type="AlphaFoldDB" id="A0AAN4YDR0"/>
<name>A0AAN4YDR0_ASPOZ</name>
<dbReference type="Gene3D" id="3.80.10.10">
    <property type="entry name" value="Ribonuclease Inhibitor"/>
    <property type="match status" value="1"/>
</dbReference>
<dbReference type="SUPFAM" id="SSF52047">
    <property type="entry name" value="RNI-like"/>
    <property type="match status" value="1"/>
</dbReference>
<reference evidence="1" key="1">
    <citation type="submission" date="2023-04" db="EMBL/GenBank/DDBJ databases">
        <title>Aspergillus oryzae NBRC 4228.</title>
        <authorList>
            <person name="Ichikawa N."/>
            <person name="Sato H."/>
            <person name="Tonouchi N."/>
        </authorList>
    </citation>
    <scope>NUCLEOTIDE SEQUENCE</scope>
    <source>
        <strain evidence="1">NBRC 4228</strain>
    </source>
</reference>
<proteinExistence type="predicted"/>
<accession>A0AAN4YDR0</accession>
<dbReference type="InterPro" id="IPR032675">
    <property type="entry name" value="LRR_dom_sf"/>
</dbReference>
<evidence type="ECO:0000313" key="2">
    <source>
        <dbReference type="Proteomes" id="UP001165205"/>
    </source>
</evidence>
<organism evidence="1 2">
    <name type="scientific">Aspergillus oryzae</name>
    <name type="common">Yellow koji mold</name>
    <dbReference type="NCBI Taxonomy" id="5062"/>
    <lineage>
        <taxon>Eukaryota</taxon>
        <taxon>Fungi</taxon>
        <taxon>Dikarya</taxon>
        <taxon>Ascomycota</taxon>
        <taxon>Pezizomycotina</taxon>
        <taxon>Eurotiomycetes</taxon>
        <taxon>Eurotiomycetidae</taxon>
        <taxon>Eurotiales</taxon>
        <taxon>Aspergillaceae</taxon>
        <taxon>Aspergillus</taxon>
        <taxon>Aspergillus subgen. Circumdati</taxon>
    </lineage>
</organism>
<comment type="caution">
    <text evidence="1">The sequence shown here is derived from an EMBL/GenBank/DDBJ whole genome shotgun (WGS) entry which is preliminary data.</text>
</comment>